<dbReference type="RefSeq" id="WP_211866530.1">
    <property type="nucleotide sequence ID" value="NZ_JAAEDI010000004.1"/>
</dbReference>
<dbReference type="Gene3D" id="3.40.50.10400">
    <property type="entry name" value="Hypothetical protein PA1492"/>
    <property type="match status" value="1"/>
</dbReference>
<protein>
    <submittedName>
        <fullName evidence="2">DUF1937 family protein</fullName>
    </submittedName>
</protein>
<sequence length="111" mass="11333">MWIMVAGPYTAGGADAAMRAARPAQMNRAALALFRLGHVPVIGVNMALPIIATAEGDAFDEVMMPLSLALADRCDAVLRIGGGSAGADAELARFAAAGKPVFRDVGEVPPA</sequence>
<proteinExistence type="predicted"/>
<keyword evidence="3" id="KW-1185">Reference proteome</keyword>
<comment type="caution">
    <text evidence="2">The sequence shown here is derived from an EMBL/GenBank/DDBJ whole genome shotgun (WGS) entry which is preliminary data.</text>
</comment>
<evidence type="ECO:0000259" key="1">
    <source>
        <dbReference type="Pfam" id="PF09152"/>
    </source>
</evidence>
<evidence type="ECO:0000313" key="3">
    <source>
        <dbReference type="Proteomes" id="UP000698752"/>
    </source>
</evidence>
<gene>
    <name evidence="2" type="ORF">GXW78_04815</name>
</gene>
<dbReference type="Proteomes" id="UP000698752">
    <property type="component" value="Unassembled WGS sequence"/>
</dbReference>
<reference evidence="3" key="1">
    <citation type="journal article" date="2021" name="Syst. Appl. Microbiol.">
        <title>Roseomonas hellenica sp. nov., isolated from roots of wild-growing Alkanna tinctoria.</title>
        <authorList>
            <person name="Rat A."/>
            <person name="Naranjo H.D."/>
            <person name="Lebbe L."/>
            <person name="Cnockaert M."/>
            <person name="Krigas N."/>
            <person name="Grigoriadou K."/>
            <person name="Maloupa E."/>
            <person name="Willems A."/>
        </authorList>
    </citation>
    <scope>NUCLEOTIDE SEQUENCE [LARGE SCALE GENOMIC DNA]</scope>
    <source>
        <strain evidence="3">LMG 31159</strain>
    </source>
</reference>
<feature type="domain" description="DUF1937" evidence="1">
    <location>
        <begin position="3"/>
        <end position="102"/>
    </location>
</feature>
<dbReference type="Pfam" id="PF09152">
    <property type="entry name" value="DUF1937"/>
    <property type="match status" value="1"/>
</dbReference>
<dbReference type="EMBL" id="JAAEDI010000004">
    <property type="protein sequence ID" value="MBR0648973.1"/>
    <property type="molecule type" value="Genomic_DNA"/>
</dbReference>
<organism evidence="2 3">
    <name type="scientific">Neoroseomonas terrae</name>
    <dbReference type="NCBI Taxonomy" id="424799"/>
    <lineage>
        <taxon>Bacteria</taxon>
        <taxon>Pseudomonadati</taxon>
        <taxon>Pseudomonadota</taxon>
        <taxon>Alphaproteobacteria</taxon>
        <taxon>Acetobacterales</taxon>
        <taxon>Acetobacteraceae</taxon>
        <taxon>Neoroseomonas</taxon>
    </lineage>
</organism>
<evidence type="ECO:0000313" key="2">
    <source>
        <dbReference type="EMBL" id="MBR0648973.1"/>
    </source>
</evidence>
<accession>A0ABS5ED74</accession>
<dbReference type="InterPro" id="IPR015235">
    <property type="entry name" value="DUF1937"/>
</dbReference>
<dbReference type="SUPFAM" id="SSF52309">
    <property type="entry name" value="N-(deoxy)ribosyltransferase-like"/>
    <property type="match status" value="1"/>
</dbReference>
<name>A0ABS5ED74_9PROT</name>